<sequence>MAAHMKAHARRLLLILLLASAGIGWSDQAPAQTLPGPDWVPLATETLDGLRGGYQLPSGLLLSFGIERVAWVNGEIVSYLRVDIPDIAHMTPEQAQALSQIVQTQLVQVGPGNVATGLGHGGLVIQNTLDGQDIRARTTLDVSVNTLGLFQALNAGDALRNAGFTAPGTP</sequence>
<organism evidence="2 3">
    <name type="scientific">Luteimonas notoginsengisoli</name>
    <dbReference type="NCBI Taxonomy" id="1578200"/>
    <lineage>
        <taxon>Bacteria</taxon>
        <taxon>Pseudomonadati</taxon>
        <taxon>Pseudomonadota</taxon>
        <taxon>Gammaproteobacteria</taxon>
        <taxon>Lysobacterales</taxon>
        <taxon>Lysobacteraceae</taxon>
        <taxon>Luteimonas</taxon>
    </lineage>
</organism>
<dbReference type="Proteomes" id="UP001595724">
    <property type="component" value="Unassembled WGS sequence"/>
</dbReference>
<keyword evidence="3" id="KW-1185">Reference proteome</keyword>
<comment type="caution">
    <text evidence="2">The sequence shown here is derived from an EMBL/GenBank/DDBJ whole genome shotgun (WGS) entry which is preliminary data.</text>
</comment>
<name>A0ABV7UY27_9GAMM</name>
<keyword evidence="1" id="KW-0732">Signal</keyword>
<evidence type="ECO:0000256" key="1">
    <source>
        <dbReference type="SAM" id="SignalP"/>
    </source>
</evidence>
<protein>
    <submittedName>
        <fullName evidence="2">Uncharacterized protein</fullName>
    </submittedName>
</protein>
<feature type="chain" id="PRO_5046084541" evidence="1">
    <location>
        <begin position="32"/>
        <end position="170"/>
    </location>
</feature>
<dbReference type="RefSeq" id="WP_386712197.1">
    <property type="nucleotide sequence ID" value="NZ_JBHRYF010000012.1"/>
</dbReference>
<reference evidence="3" key="1">
    <citation type="journal article" date="2019" name="Int. J. Syst. Evol. Microbiol.">
        <title>The Global Catalogue of Microorganisms (GCM) 10K type strain sequencing project: providing services to taxonomists for standard genome sequencing and annotation.</title>
        <authorList>
            <consortium name="The Broad Institute Genomics Platform"/>
            <consortium name="The Broad Institute Genome Sequencing Center for Infectious Disease"/>
            <person name="Wu L."/>
            <person name="Ma J."/>
        </authorList>
    </citation>
    <scope>NUCLEOTIDE SEQUENCE [LARGE SCALE GENOMIC DNA]</scope>
    <source>
        <strain evidence="3">KCTC 42211</strain>
    </source>
</reference>
<feature type="signal peptide" evidence="1">
    <location>
        <begin position="1"/>
        <end position="31"/>
    </location>
</feature>
<evidence type="ECO:0000313" key="3">
    <source>
        <dbReference type="Proteomes" id="UP001595724"/>
    </source>
</evidence>
<evidence type="ECO:0000313" key="2">
    <source>
        <dbReference type="EMBL" id="MFC3661207.1"/>
    </source>
</evidence>
<proteinExistence type="predicted"/>
<gene>
    <name evidence="2" type="ORF">ACFOM9_14165</name>
</gene>
<dbReference type="EMBL" id="JBHRYF010000012">
    <property type="protein sequence ID" value="MFC3661207.1"/>
    <property type="molecule type" value="Genomic_DNA"/>
</dbReference>
<accession>A0ABV7UY27</accession>